<dbReference type="Gene3D" id="1.10.260.40">
    <property type="entry name" value="lambda repressor-like DNA-binding domains"/>
    <property type="match status" value="1"/>
</dbReference>
<evidence type="ECO:0000313" key="2">
    <source>
        <dbReference type="EMBL" id="MCO1336947.1"/>
    </source>
</evidence>
<accession>A0A9X2ERC1</accession>
<dbReference type="Pfam" id="PF01381">
    <property type="entry name" value="HTH_3"/>
    <property type="match status" value="1"/>
</dbReference>
<dbReference type="SMART" id="SM00530">
    <property type="entry name" value="HTH_XRE"/>
    <property type="match status" value="1"/>
</dbReference>
<dbReference type="InterPro" id="IPR010982">
    <property type="entry name" value="Lambda_DNA-bd_dom_sf"/>
</dbReference>
<dbReference type="Proteomes" id="UP001139028">
    <property type="component" value="Unassembled WGS sequence"/>
</dbReference>
<dbReference type="GO" id="GO:0003677">
    <property type="term" value="F:DNA binding"/>
    <property type="evidence" value="ECO:0007669"/>
    <property type="project" value="InterPro"/>
</dbReference>
<feature type="domain" description="HTH cro/C1-type" evidence="1">
    <location>
        <begin position="9"/>
        <end position="64"/>
    </location>
</feature>
<evidence type="ECO:0000313" key="3">
    <source>
        <dbReference type="Proteomes" id="UP001139028"/>
    </source>
</evidence>
<name>A0A9X2ERC1_9GAMM</name>
<gene>
    <name evidence="2" type="ORF">MO867_21705</name>
</gene>
<sequence>MPERPYKLIRAARERAGLSQREAAEKLSMSYSSYNRIEQGSTTTIQLTLLFRMREAFNQSLDEIFTPDASAQKFTESAKKALKADPKLAVELSNEILDAISKHFC</sequence>
<evidence type="ECO:0000259" key="1">
    <source>
        <dbReference type="PROSITE" id="PS50943"/>
    </source>
</evidence>
<dbReference type="InterPro" id="IPR001387">
    <property type="entry name" value="Cro/C1-type_HTH"/>
</dbReference>
<organism evidence="2 3">
    <name type="scientific">Microbulbifer okhotskensis</name>
    <dbReference type="NCBI Taxonomy" id="2926617"/>
    <lineage>
        <taxon>Bacteria</taxon>
        <taxon>Pseudomonadati</taxon>
        <taxon>Pseudomonadota</taxon>
        <taxon>Gammaproteobacteria</taxon>
        <taxon>Cellvibrionales</taxon>
        <taxon>Microbulbiferaceae</taxon>
        <taxon>Microbulbifer</taxon>
    </lineage>
</organism>
<protein>
    <submittedName>
        <fullName evidence="2">Helix-turn-helix transcriptional regulator</fullName>
    </submittedName>
</protein>
<proteinExistence type="predicted"/>
<comment type="caution">
    <text evidence="2">The sequence shown here is derived from an EMBL/GenBank/DDBJ whole genome shotgun (WGS) entry which is preliminary data.</text>
</comment>
<reference evidence="2" key="1">
    <citation type="journal article" date="2022" name="Arch. Microbiol.">
        <title>Microbulbifer okhotskensis sp. nov., isolated from a deep bottom sediment of the Okhotsk Sea.</title>
        <authorList>
            <person name="Romanenko L."/>
            <person name="Kurilenko V."/>
            <person name="Otstavnykh N."/>
            <person name="Velansky P."/>
            <person name="Isaeva M."/>
            <person name="Mikhailov V."/>
        </authorList>
    </citation>
    <scope>NUCLEOTIDE SEQUENCE</scope>
    <source>
        <strain evidence="2">OS29</strain>
    </source>
</reference>
<dbReference type="CDD" id="cd00093">
    <property type="entry name" value="HTH_XRE"/>
    <property type="match status" value="1"/>
</dbReference>
<keyword evidence="3" id="KW-1185">Reference proteome</keyword>
<dbReference type="EMBL" id="JALBWM010000249">
    <property type="protein sequence ID" value="MCO1336947.1"/>
    <property type="molecule type" value="Genomic_DNA"/>
</dbReference>
<dbReference type="PROSITE" id="PS50943">
    <property type="entry name" value="HTH_CROC1"/>
    <property type="match status" value="1"/>
</dbReference>
<dbReference type="RefSeq" id="WP_252473040.1">
    <property type="nucleotide sequence ID" value="NZ_JALBWM010000249.1"/>
</dbReference>
<dbReference type="SUPFAM" id="SSF47413">
    <property type="entry name" value="lambda repressor-like DNA-binding domains"/>
    <property type="match status" value="1"/>
</dbReference>
<dbReference type="AlphaFoldDB" id="A0A9X2ERC1"/>